<organism evidence="3">
    <name type="scientific">marine metagenome</name>
    <dbReference type="NCBI Taxonomy" id="408172"/>
    <lineage>
        <taxon>unclassified sequences</taxon>
        <taxon>metagenomes</taxon>
        <taxon>ecological metagenomes</taxon>
    </lineage>
</organism>
<evidence type="ECO:0000259" key="1">
    <source>
        <dbReference type="Pfam" id="PF01796"/>
    </source>
</evidence>
<name>A0A382E3Q6_9ZZZZ</name>
<dbReference type="Gene3D" id="6.10.30.10">
    <property type="match status" value="1"/>
</dbReference>
<proteinExistence type="predicted"/>
<evidence type="ECO:0000313" key="3">
    <source>
        <dbReference type="EMBL" id="SVB45396.1"/>
    </source>
</evidence>
<gene>
    <name evidence="3" type="ORF">METZ01_LOCUS198250</name>
</gene>
<sequence length="137" mass="15745">MSEVPNEKPLPLLDRDSKPFWDSLQEQNMRLQRCAECGKIRHYPRPVCDSCYSMEVDWVRASGKGKVHSWTVSHHAFHPGFIPDLPMTLVTVDLEEGVRMCAQMRDFDPDELRVHMPVVLGYEALSKEVTLPVFHPA</sequence>
<dbReference type="EMBL" id="UINC01042574">
    <property type="protein sequence ID" value="SVB45396.1"/>
    <property type="molecule type" value="Genomic_DNA"/>
</dbReference>
<feature type="domain" description="ChsH2 rubredoxin-like zinc ribbon" evidence="2">
    <location>
        <begin position="21"/>
        <end position="53"/>
    </location>
</feature>
<dbReference type="InterPro" id="IPR052513">
    <property type="entry name" value="Thioester_dehydratase-like"/>
</dbReference>
<evidence type="ECO:0000259" key="2">
    <source>
        <dbReference type="Pfam" id="PF12172"/>
    </source>
</evidence>
<evidence type="ECO:0008006" key="4">
    <source>
        <dbReference type="Google" id="ProtNLM"/>
    </source>
</evidence>
<protein>
    <recommendedName>
        <fullName evidence="4">DUF35 domain-containing protein</fullName>
    </recommendedName>
</protein>
<feature type="domain" description="ChsH2 C-terminal OB-fold" evidence="1">
    <location>
        <begin position="58"/>
        <end position="119"/>
    </location>
</feature>
<dbReference type="AlphaFoldDB" id="A0A382E3Q6"/>
<dbReference type="SUPFAM" id="SSF50249">
    <property type="entry name" value="Nucleic acid-binding proteins"/>
    <property type="match status" value="1"/>
</dbReference>
<dbReference type="InterPro" id="IPR012340">
    <property type="entry name" value="NA-bd_OB-fold"/>
</dbReference>
<dbReference type="Pfam" id="PF12172">
    <property type="entry name" value="zf-ChsH2"/>
    <property type="match status" value="1"/>
</dbReference>
<dbReference type="InterPro" id="IPR002878">
    <property type="entry name" value="ChsH2_C"/>
</dbReference>
<accession>A0A382E3Q6</accession>
<dbReference type="PANTHER" id="PTHR34075">
    <property type="entry name" value="BLR3430 PROTEIN"/>
    <property type="match status" value="1"/>
</dbReference>
<dbReference type="Pfam" id="PF01796">
    <property type="entry name" value="OB_ChsH2_C"/>
    <property type="match status" value="1"/>
</dbReference>
<reference evidence="3" key="1">
    <citation type="submission" date="2018-05" db="EMBL/GenBank/DDBJ databases">
        <authorList>
            <person name="Lanie J.A."/>
            <person name="Ng W.-L."/>
            <person name="Kazmierczak K.M."/>
            <person name="Andrzejewski T.M."/>
            <person name="Davidsen T.M."/>
            <person name="Wayne K.J."/>
            <person name="Tettelin H."/>
            <person name="Glass J.I."/>
            <person name="Rusch D."/>
            <person name="Podicherti R."/>
            <person name="Tsui H.-C.T."/>
            <person name="Winkler M.E."/>
        </authorList>
    </citation>
    <scope>NUCLEOTIDE SEQUENCE</scope>
</reference>
<dbReference type="InterPro" id="IPR022002">
    <property type="entry name" value="ChsH2_Znr"/>
</dbReference>
<dbReference type="PANTHER" id="PTHR34075:SF5">
    <property type="entry name" value="BLR3430 PROTEIN"/>
    <property type="match status" value="1"/>
</dbReference>